<dbReference type="CDD" id="cd19172">
    <property type="entry name" value="SET_SETD2"/>
    <property type="match status" value="1"/>
</dbReference>
<dbReference type="GO" id="GO:0009302">
    <property type="term" value="P:sno(s)RNA transcription"/>
    <property type="evidence" value="ECO:0007669"/>
    <property type="project" value="EnsemblFungi"/>
</dbReference>
<feature type="domain" description="WW" evidence="17">
    <location>
        <begin position="457"/>
        <end position="491"/>
    </location>
</feature>
<dbReference type="SMART" id="SM00508">
    <property type="entry name" value="PostSET"/>
    <property type="match status" value="1"/>
</dbReference>
<dbReference type="Gene3D" id="1.20.930.10">
    <property type="entry name" value="Conserved domain common to transcription factors TFIIS, elongin A, CRSP70"/>
    <property type="match status" value="1"/>
</dbReference>
<feature type="domain" description="SET" evidence="18">
    <location>
        <begin position="101"/>
        <end position="218"/>
    </location>
</feature>
<gene>
    <name evidence="21" type="ORF">BABINDRAFT_8273</name>
</gene>
<dbReference type="SMART" id="SM00456">
    <property type="entry name" value="WW"/>
    <property type="match status" value="1"/>
</dbReference>
<keyword evidence="8" id="KW-0489">Methyltransferase</keyword>
<dbReference type="PROSITE" id="PS01159">
    <property type="entry name" value="WW_DOMAIN_1"/>
    <property type="match status" value="1"/>
</dbReference>
<protein>
    <recommendedName>
        <fullName evidence="5">Histone-lysine N-methyltransferase, H3 lysine-36 specific</fullName>
        <ecNumber evidence="4">2.1.1.359</ecNumber>
    </recommendedName>
    <alternativeName>
        <fullName evidence="14">SET domain-containing protein 2</fullName>
    </alternativeName>
</protein>
<dbReference type="Gene3D" id="2.170.270.10">
    <property type="entry name" value="SET domain"/>
    <property type="match status" value="1"/>
</dbReference>
<dbReference type="GO" id="GO:0006354">
    <property type="term" value="P:DNA-templated transcription elongation"/>
    <property type="evidence" value="ECO:0007669"/>
    <property type="project" value="EnsemblFungi"/>
</dbReference>
<evidence type="ECO:0000313" key="21">
    <source>
        <dbReference type="EMBL" id="ODQ79319.1"/>
    </source>
</evidence>
<dbReference type="InterPro" id="IPR003616">
    <property type="entry name" value="Post-SET_dom"/>
</dbReference>
<dbReference type="InterPro" id="IPR001202">
    <property type="entry name" value="WW_dom"/>
</dbReference>
<dbReference type="Gene3D" id="1.10.1740.100">
    <property type="entry name" value="Set2, Rpb1 interacting domain"/>
    <property type="match status" value="1"/>
</dbReference>
<feature type="compositionally biased region" description="Basic and acidic residues" evidence="16">
    <location>
        <begin position="505"/>
        <end position="517"/>
    </location>
</feature>
<sequence length="695" mass="79034">MSDTENQGPQLFLELETKTGEALQTFASLRRCTYATKLIGSSGQQEAMTCDCKEEWDGETNLACSEDTGCINRLTSIECMEDTCTCGLDCQNQRFQKAQYAAVSVIQTERKGYGLRADRDIAPNTFIYEYIGEVIPEKEFRKRMVTYDKEGIRHFYFMMLQKGEFLDATKKGCLARFCNHSCKPNSFVDKWVVGLKLAMGIFASRAIRRGEEITFDYNVDRYGAQAQPCFCGEANCSGEIGGKTQTDAALLLPANYARALGVTHEQEKAWLRANKSTKLKQSLESNVNEDFVAQLPALPIPDESDHLASSVNMVMAALLHSQESVVVSKLVERIYVTDAESIHTNIIKLHGYQTFSKLLTNYQKSNPDLVVMALKVLLKWPKITRNKISSSTIEETVKTLTSSDNEEVRELSSELLRAWNNLEMAYRIPKRRMEAAILYDDRRLTETPKESRSLSPVVLPAGWESAVDEASGKIYFYNRALGTTQWDEPLAEPVRARDNSPALTEAKDRAREKERGRALRDYIEQQRLEKQKEAELKKNSMRDMDQIIRNAKLNFEKKQRDEEERKRREQLEADTRRARKEKHRMRLKSASESSPKATPAAKWTKAFAAVVPNMLKKYEAEIGHENLKKCAKDILSMLAEKETKRHGSEPPVELGNSKKALVKEFSKGYMEKYLVKLRAKKASSEAKKATERSKS</sequence>
<dbReference type="InterPro" id="IPR025788">
    <property type="entry name" value="Set2_fungi"/>
</dbReference>
<evidence type="ECO:0000256" key="6">
    <source>
        <dbReference type="ARBA" id="ARBA00022454"/>
    </source>
</evidence>
<dbReference type="EC" id="2.1.1.359" evidence="4"/>
<comment type="function">
    <text evidence="1">Histone methyltransferase that trimethylates histone H3 'Lys-36' forming H3K36me3. Involved in transcription elongation as well as in transcription repression.</text>
</comment>
<evidence type="ECO:0000256" key="8">
    <source>
        <dbReference type="ARBA" id="ARBA00022603"/>
    </source>
</evidence>
<dbReference type="GeneID" id="30150622"/>
<evidence type="ECO:0000259" key="20">
    <source>
        <dbReference type="PROSITE" id="PS51215"/>
    </source>
</evidence>
<evidence type="ECO:0000259" key="18">
    <source>
        <dbReference type="PROSITE" id="PS50280"/>
    </source>
</evidence>
<evidence type="ECO:0000256" key="10">
    <source>
        <dbReference type="ARBA" id="ARBA00022691"/>
    </source>
</evidence>
<keyword evidence="10" id="KW-0949">S-adenosyl-L-methionine</keyword>
<dbReference type="SUPFAM" id="SSF51045">
    <property type="entry name" value="WW domain"/>
    <property type="match status" value="1"/>
</dbReference>
<evidence type="ECO:0000256" key="12">
    <source>
        <dbReference type="ARBA" id="ARBA00023163"/>
    </source>
</evidence>
<evidence type="ECO:0000256" key="13">
    <source>
        <dbReference type="ARBA" id="ARBA00023242"/>
    </source>
</evidence>
<dbReference type="GO" id="GO:0045128">
    <property type="term" value="P:negative regulation of reciprocal meiotic recombination"/>
    <property type="evidence" value="ECO:0007669"/>
    <property type="project" value="EnsemblFungi"/>
</dbReference>
<keyword evidence="22" id="KW-1185">Reference proteome</keyword>
<keyword evidence="9" id="KW-0808">Transferase</keyword>
<evidence type="ECO:0000256" key="3">
    <source>
        <dbReference type="ARBA" id="ARBA00004286"/>
    </source>
</evidence>
<evidence type="ECO:0000259" key="17">
    <source>
        <dbReference type="PROSITE" id="PS50020"/>
    </source>
</evidence>
<dbReference type="GO" id="GO:0006353">
    <property type="term" value="P:DNA-templated transcription termination"/>
    <property type="evidence" value="ECO:0007669"/>
    <property type="project" value="EnsemblFungi"/>
</dbReference>
<dbReference type="InterPro" id="IPR006560">
    <property type="entry name" value="AWS_dom"/>
</dbReference>
<dbReference type="PROSITE" id="PS51568">
    <property type="entry name" value="SAM_MT43_SET2_1"/>
    <property type="match status" value="1"/>
</dbReference>
<dbReference type="GO" id="GO:0005829">
    <property type="term" value="C:cytosol"/>
    <property type="evidence" value="ECO:0007669"/>
    <property type="project" value="EnsemblFungi"/>
</dbReference>
<dbReference type="GO" id="GO:0140955">
    <property type="term" value="F:histone H3K36 trimethyltransferase activity"/>
    <property type="evidence" value="ECO:0007669"/>
    <property type="project" value="UniProtKB-EC"/>
</dbReference>
<dbReference type="InterPro" id="IPR050777">
    <property type="entry name" value="SET2_Histone-Lys_MeTrsfase"/>
</dbReference>
<dbReference type="InterPro" id="IPR038190">
    <property type="entry name" value="SRI_sf"/>
</dbReference>
<dbReference type="AlphaFoldDB" id="A0A1E3QNN6"/>
<dbReference type="InterPro" id="IPR035441">
    <property type="entry name" value="TFIIS/LEDGF_dom_sf"/>
</dbReference>
<keyword evidence="11" id="KW-0805">Transcription regulation</keyword>
<dbReference type="SMART" id="SM00317">
    <property type="entry name" value="SET"/>
    <property type="match status" value="1"/>
</dbReference>
<feature type="domain" description="AWS" evidence="20">
    <location>
        <begin position="45"/>
        <end position="99"/>
    </location>
</feature>
<reference evidence="22" key="1">
    <citation type="submission" date="2016-05" db="EMBL/GenBank/DDBJ databases">
        <title>Comparative genomics of biotechnologically important yeasts.</title>
        <authorList>
            <consortium name="DOE Joint Genome Institute"/>
            <person name="Riley R."/>
            <person name="Haridas S."/>
            <person name="Wolfe K.H."/>
            <person name="Lopes M.R."/>
            <person name="Hittinger C.T."/>
            <person name="Goker M."/>
            <person name="Salamov A."/>
            <person name="Wisecaver J."/>
            <person name="Long T.M."/>
            <person name="Aerts A.L."/>
            <person name="Barry K."/>
            <person name="Choi C."/>
            <person name="Clum A."/>
            <person name="Coughlan A.Y."/>
            <person name="Deshpande S."/>
            <person name="Douglass A.P."/>
            <person name="Hanson S.J."/>
            <person name="Klenk H.-P."/>
            <person name="Labutti K."/>
            <person name="Lapidus A."/>
            <person name="Lindquist E."/>
            <person name="Lipzen A."/>
            <person name="Meier-Kolthoff J.P."/>
            <person name="Ohm R.A."/>
            <person name="Otillar R.P."/>
            <person name="Pangilinan J."/>
            <person name="Peng Y."/>
            <person name="Rokas A."/>
            <person name="Rosa C.A."/>
            <person name="Scheuner C."/>
            <person name="Sibirny A.A."/>
            <person name="Slot J.C."/>
            <person name="Stielow J.B."/>
            <person name="Sun H."/>
            <person name="Kurtzman C.P."/>
            <person name="Blackwell M."/>
            <person name="Grigoriev I.V."/>
            <person name="Jeffries T.W."/>
        </authorList>
    </citation>
    <scope>NUCLEOTIDE SEQUENCE [LARGE SCALE GENOMIC DNA]</scope>
    <source>
        <strain evidence="22">NRRL Y-12698</strain>
    </source>
</reference>
<evidence type="ECO:0000256" key="4">
    <source>
        <dbReference type="ARBA" id="ARBA00012178"/>
    </source>
</evidence>
<dbReference type="STRING" id="984486.A0A1E3QNN6"/>
<name>A0A1E3QNN6_9ASCO</name>
<dbReference type="InterPro" id="IPR017923">
    <property type="entry name" value="TFIIS_N"/>
</dbReference>
<dbReference type="CDD" id="cd00201">
    <property type="entry name" value="WW"/>
    <property type="match status" value="1"/>
</dbReference>
<evidence type="ECO:0000256" key="7">
    <source>
        <dbReference type="ARBA" id="ARBA00022491"/>
    </source>
</evidence>
<dbReference type="GO" id="GO:0140954">
    <property type="term" value="F:histone H3K36 dimethyltransferase activity"/>
    <property type="evidence" value="ECO:0007669"/>
    <property type="project" value="EnsemblFungi"/>
</dbReference>
<dbReference type="Pfam" id="PF08711">
    <property type="entry name" value="Med26"/>
    <property type="match status" value="1"/>
</dbReference>
<dbReference type="InterPro" id="IPR001214">
    <property type="entry name" value="SET_dom"/>
</dbReference>
<dbReference type="PROSITE" id="PS51215">
    <property type="entry name" value="AWS"/>
    <property type="match status" value="1"/>
</dbReference>
<dbReference type="Gene3D" id="2.20.70.10">
    <property type="match status" value="1"/>
</dbReference>
<dbReference type="Pfam" id="PF00397">
    <property type="entry name" value="WW"/>
    <property type="match status" value="1"/>
</dbReference>
<dbReference type="OrthoDB" id="422362at2759"/>
<dbReference type="GO" id="GO:0003723">
    <property type="term" value="F:RNA binding"/>
    <property type="evidence" value="ECO:0007669"/>
    <property type="project" value="EnsemblFungi"/>
</dbReference>
<evidence type="ECO:0000256" key="15">
    <source>
        <dbReference type="ARBA" id="ARBA00047545"/>
    </source>
</evidence>
<keyword evidence="12" id="KW-0804">Transcription</keyword>
<dbReference type="GO" id="GO:0030437">
    <property type="term" value="P:ascospore formation"/>
    <property type="evidence" value="ECO:0007669"/>
    <property type="project" value="EnsemblFungi"/>
</dbReference>
<dbReference type="GO" id="GO:0006283">
    <property type="term" value="P:transcription-coupled nucleotide-excision repair"/>
    <property type="evidence" value="ECO:0007669"/>
    <property type="project" value="EnsemblFungi"/>
</dbReference>
<dbReference type="GO" id="GO:0030174">
    <property type="term" value="P:regulation of DNA-templated DNA replication initiation"/>
    <property type="evidence" value="ECO:0007669"/>
    <property type="project" value="EnsemblFungi"/>
</dbReference>
<dbReference type="Pfam" id="PF00856">
    <property type="entry name" value="SET"/>
    <property type="match status" value="1"/>
</dbReference>
<dbReference type="InterPro" id="IPR013257">
    <property type="entry name" value="SRI"/>
</dbReference>
<dbReference type="RefSeq" id="XP_018984647.1">
    <property type="nucleotide sequence ID" value="XM_019132769.1"/>
</dbReference>
<dbReference type="Pfam" id="PF08236">
    <property type="entry name" value="SRI"/>
    <property type="match status" value="1"/>
</dbReference>
<feature type="compositionally biased region" description="Basic and acidic residues" evidence="16">
    <location>
        <begin position="558"/>
        <end position="576"/>
    </location>
</feature>
<dbReference type="GO" id="GO:0005694">
    <property type="term" value="C:chromosome"/>
    <property type="evidence" value="ECO:0007669"/>
    <property type="project" value="UniProtKB-SubCell"/>
</dbReference>
<evidence type="ECO:0000259" key="19">
    <source>
        <dbReference type="PROSITE" id="PS50868"/>
    </source>
</evidence>
<dbReference type="InterPro" id="IPR046341">
    <property type="entry name" value="SET_dom_sf"/>
</dbReference>
<evidence type="ECO:0000256" key="16">
    <source>
        <dbReference type="SAM" id="MobiDB-lite"/>
    </source>
</evidence>
<dbReference type="InterPro" id="IPR044437">
    <property type="entry name" value="SETD2/Set2_SET"/>
</dbReference>
<dbReference type="Pfam" id="PF17907">
    <property type="entry name" value="AWS"/>
    <property type="match status" value="1"/>
</dbReference>
<feature type="compositionally biased region" description="Basic residues" evidence="16">
    <location>
        <begin position="577"/>
        <end position="587"/>
    </location>
</feature>
<accession>A0A1E3QNN6</accession>
<evidence type="ECO:0000313" key="22">
    <source>
        <dbReference type="Proteomes" id="UP000094336"/>
    </source>
</evidence>
<dbReference type="Proteomes" id="UP000094336">
    <property type="component" value="Unassembled WGS sequence"/>
</dbReference>
<dbReference type="GO" id="GO:0060195">
    <property type="term" value="P:negative regulation of antisense RNA transcription"/>
    <property type="evidence" value="ECO:0007669"/>
    <property type="project" value="EnsemblFungi"/>
</dbReference>
<dbReference type="PROSITE" id="PS50868">
    <property type="entry name" value="POST_SET"/>
    <property type="match status" value="1"/>
</dbReference>
<comment type="subcellular location">
    <subcellularLocation>
        <location evidence="3">Chromosome</location>
    </subcellularLocation>
    <subcellularLocation>
        <location evidence="2">Nucleus</location>
    </subcellularLocation>
</comment>
<keyword evidence="6" id="KW-0158">Chromosome</keyword>
<proteinExistence type="predicted"/>
<dbReference type="PROSITE" id="PS50020">
    <property type="entry name" value="WW_DOMAIN_2"/>
    <property type="match status" value="1"/>
</dbReference>
<dbReference type="EMBL" id="KV454432">
    <property type="protein sequence ID" value="ODQ79319.1"/>
    <property type="molecule type" value="Genomic_DNA"/>
</dbReference>
<keyword evidence="7" id="KW-0678">Repressor</keyword>
<evidence type="ECO:0000256" key="11">
    <source>
        <dbReference type="ARBA" id="ARBA00023015"/>
    </source>
</evidence>
<feature type="domain" description="Post-SET" evidence="19">
    <location>
        <begin position="225"/>
        <end position="241"/>
    </location>
</feature>
<organism evidence="21 22">
    <name type="scientific">Babjeviella inositovora NRRL Y-12698</name>
    <dbReference type="NCBI Taxonomy" id="984486"/>
    <lineage>
        <taxon>Eukaryota</taxon>
        <taxon>Fungi</taxon>
        <taxon>Dikarya</taxon>
        <taxon>Ascomycota</taxon>
        <taxon>Saccharomycotina</taxon>
        <taxon>Pichiomycetes</taxon>
        <taxon>Serinales incertae sedis</taxon>
        <taxon>Babjeviella</taxon>
    </lineage>
</organism>
<dbReference type="InterPro" id="IPR036020">
    <property type="entry name" value="WW_dom_sf"/>
</dbReference>
<evidence type="ECO:0000256" key="1">
    <source>
        <dbReference type="ARBA" id="ARBA00003901"/>
    </source>
</evidence>
<dbReference type="PROSITE" id="PS50280">
    <property type="entry name" value="SET"/>
    <property type="match status" value="1"/>
</dbReference>
<feature type="region of interest" description="Disordered" evidence="16">
    <location>
        <begin position="490"/>
        <end position="517"/>
    </location>
</feature>
<keyword evidence="13" id="KW-0539">Nucleus</keyword>
<evidence type="ECO:0000256" key="9">
    <source>
        <dbReference type="ARBA" id="ARBA00022679"/>
    </source>
</evidence>
<dbReference type="SMART" id="SM00570">
    <property type="entry name" value="AWS"/>
    <property type="match status" value="1"/>
</dbReference>
<dbReference type="PANTHER" id="PTHR22884">
    <property type="entry name" value="SET DOMAIN PROTEINS"/>
    <property type="match status" value="1"/>
</dbReference>
<evidence type="ECO:0000256" key="5">
    <source>
        <dbReference type="ARBA" id="ARBA00018028"/>
    </source>
</evidence>
<comment type="catalytic activity">
    <reaction evidence="15">
        <text>L-lysyl(36)-[histone H3] + 3 S-adenosyl-L-methionine = N(6),N(6),N(6)-trimethyl-L-lysyl(36)-[histone H3] + 3 S-adenosyl-L-homocysteine + 3 H(+)</text>
        <dbReference type="Rhea" id="RHEA:60324"/>
        <dbReference type="Rhea" id="RHEA-COMP:9785"/>
        <dbReference type="Rhea" id="RHEA-COMP:15536"/>
        <dbReference type="ChEBI" id="CHEBI:15378"/>
        <dbReference type="ChEBI" id="CHEBI:29969"/>
        <dbReference type="ChEBI" id="CHEBI:57856"/>
        <dbReference type="ChEBI" id="CHEBI:59789"/>
        <dbReference type="ChEBI" id="CHEBI:61961"/>
        <dbReference type="EC" id="2.1.1.359"/>
    </reaction>
</comment>
<dbReference type="SUPFAM" id="SSF47676">
    <property type="entry name" value="Conserved domain common to transcription factors TFIIS, elongin A, CRSP70"/>
    <property type="match status" value="1"/>
</dbReference>
<dbReference type="SUPFAM" id="SSF82199">
    <property type="entry name" value="SET domain"/>
    <property type="match status" value="1"/>
</dbReference>
<evidence type="ECO:0000256" key="14">
    <source>
        <dbReference type="ARBA" id="ARBA00030091"/>
    </source>
</evidence>
<feature type="region of interest" description="Disordered" evidence="16">
    <location>
        <begin position="558"/>
        <end position="598"/>
    </location>
</feature>
<evidence type="ECO:0000256" key="2">
    <source>
        <dbReference type="ARBA" id="ARBA00004123"/>
    </source>
</evidence>
<dbReference type="GO" id="GO:0005634">
    <property type="term" value="C:nucleus"/>
    <property type="evidence" value="ECO:0007669"/>
    <property type="project" value="UniProtKB-SubCell"/>
</dbReference>
<dbReference type="FunFam" id="2.170.270.10:FF:000033">
    <property type="entry name" value="Histone-lysine N-methyltransferase"/>
    <property type="match status" value="1"/>
</dbReference>
<dbReference type="GO" id="GO:0032259">
    <property type="term" value="P:methylation"/>
    <property type="evidence" value="ECO:0007669"/>
    <property type="project" value="UniProtKB-KW"/>
</dbReference>